<dbReference type="GO" id="GO:0008270">
    <property type="term" value="F:zinc ion binding"/>
    <property type="evidence" value="ECO:0007669"/>
    <property type="project" value="UniProtKB-UniRule"/>
</dbReference>
<evidence type="ECO:0000256" key="2">
    <source>
        <dbReference type="ARBA" id="ARBA00022723"/>
    </source>
</evidence>
<evidence type="ECO:0000256" key="4">
    <source>
        <dbReference type="HAMAP-Rule" id="MF_00213"/>
    </source>
</evidence>
<comment type="similarity">
    <text evidence="4">Belongs to the HypA/HybF family.</text>
</comment>
<dbReference type="Proteomes" id="UP000199337">
    <property type="component" value="Unassembled WGS sequence"/>
</dbReference>
<dbReference type="Gene3D" id="3.30.2320.80">
    <property type="match status" value="1"/>
</dbReference>
<dbReference type="OrthoDB" id="9800361at2"/>
<feature type="binding site" evidence="4">
    <location>
        <position position="2"/>
    </location>
    <ligand>
        <name>Ni(2+)</name>
        <dbReference type="ChEBI" id="CHEBI:49786"/>
    </ligand>
</feature>
<dbReference type="InterPro" id="IPR000688">
    <property type="entry name" value="HypA/HybF"/>
</dbReference>
<dbReference type="STRING" id="341036.SAMN05660649_04576"/>
<evidence type="ECO:0000313" key="5">
    <source>
        <dbReference type="EMBL" id="SFH28037.1"/>
    </source>
</evidence>
<feature type="binding site" evidence="4">
    <location>
        <position position="76"/>
    </location>
    <ligand>
        <name>Zn(2+)</name>
        <dbReference type="ChEBI" id="CHEBI:29105"/>
    </ligand>
</feature>
<keyword evidence="6" id="KW-1185">Reference proteome</keyword>
<dbReference type="GO" id="GO:0051604">
    <property type="term" value="P:protein maturation"/>
    <property type="evidence" value="ECO:0007669"/>
    <property type="project" value="InterPro"/>
</dbReference>
<name>A0A1I2YR00_9FIRM</name>
<evidence type="ECO:0000256" key="1">
    <source>
        <dbReference type="ARBA" id="ARBA00022596"/>
    </source>
</evidence>
<protein>
    <recommendedName>
        <fullName evidence="4">Hydrogenase maturation factor HypA</fullName>
    </recommendedName>
</protein>
<gene>
    <name evidence="4" type="primary">hypA</name>
    <name evidence="5" type="ORF">SAMN05660649_04576</name>
</gene>
<dbReference type="GO" id="GO:0016151">
    <property type="term" value="F:nickel cation binding"/>
    <property type="evidence" value="ECO:0007669"/>
    <property type="project" value="UniProtKB-UniRule"/>
</dbReference>
<dbReference type="AlphaFoldDB" id="A0A1I2YR00"/>
<keyword evidence="2 4" id="KW-0479">Metal-binding</keyword>
<dbReference type="NCBIfam" id="TIGR00100">
    <property type="entry name" value="hypA"/>
    <property type="match status" value="1"/>
</dbReference>
<feature type="binding site" evidence="4">
    <location>
        <position position="92"/>
    </location>
    <ligand>
        <name>Zn(2+)</name>
        <dbReference type="ChEBI" id="CHEBI:29105"/>
    </ligand>
</feature>
<accession>A0A1I2YR00</accession>
<evidence type="ECO:0000313" key="6">
    <source>
        <dbReference type="Proteomes" id="UP000199337"/>
    </source>
</evidence>
<dbReference type="RefSeq" id="WP_092474804.1">
    <property type="nucleotide sequence ID" value="NZ_FOOX01000022.1"/>
</dbReference>
<feature type="binding site" evidence="4">
    <location>
        <position position="89"/>
    </location>
    <ligand>
        <name>Zn(2+)</name>
        <dbReference type="ChEBI" id="CHEBI:29105"/>
    </ligand>
</feature>
<feature type="binding site" evidence="4">
    <location>
        <position position="73"/>
    </location>
    <ligand>
        <name>Zn(2+)</name>
        <dbReference type="ChEBI" id="CHEBI:29105"/>
    </ligand>
</feature>
<organism evidence="5 6">
    <name type="scientific">Desulfotruncus arcticus DSM 17038</name>
    <dbReference type="NCBI Taxonomy" id="1121424"/>
    <lineage>
        <taxon>Bacteria</taxon>
        <taxon>Bacillati</taxon>
        <taxon>Bacillota</taxon>
        <taxon>Clostridia</taxon>
        <taxon>Eubacteriales</taxon>
        <taxon>Desulfallaceae</taxon>
        <taxon>Desulfotruncus</taxon>
    </lineage>
</organism>
<dbReference type="PIRSF" id="PIRSF004761">
    <property type="entry name" value="Hydrgn_mat_HypA"/>
    <property type="match status" value="1"/>
</dbReference>
<keyword evidence="1 4" id="KW-0533">Nickel</keyword>
<dbReference type="EMBL" id="FOOX01000022">
    <property type="protein sequence ID" value="SFH28037.1"/>
    <property type="molecule type" value="Genomic_DNA"/>
</dbReference>
<dbReference type="PANTHER" id="PTHR34535:SF3">
    <property type="entry name" value="HYDROGENASE MATURATION FACTOR HYPA"/>
    <property type="match status" value="1"/>
</dbReference>
<keyword evidence="3 4" id="KW-0862">Zinc</keyword>
<sequence length="113" mass="12563">MHEFSLISALMETVLESAEQNRISKVTRVKLIVGEFHGALPEVLSFAFEALAADTVCSSAELDMEIKKGLLRCTHCGHEFSNAFFINRCPVCGARDVDILAGRELHIDYYEGE</sequence>
<dbReference type="HAMAP" id="MF_00213">
    <property type="entry name" value="HypA_HybF"/>
    <property type="match status" value="1"/>
</dbReference>
<comment type="function">
    <text evidence="4">Involved in the maturation of [NiFe] hydrogenases. Required for nickel insertion into the metal center of the hydrogenase.</text>
</comment>
<reference evidence="6" key="1">
    <citation type="submission" date="2016-10" db="EMBL/GenBank/DDBJ databases">
        <authorList>
            <person name="Varghese N."/>
            <person name="Submissions S."/>
        </authorList>
    </citation>
    <scope>NUCLEOTIDE SEQUENCE [LARGE SCALE GENOMIC DNA]</scope>
    <source>
        <strain evidence="6">DSM 17038</strain>
    </source>
</reference>
<proteinExistence type="inferred from homology"/>
<evidence type="ECO:0000256" key="3">
    <source>
        <dbReference type="ARBA" id="ARBA00022833"/>
    </source>
</evidence>
<dbReference type="Pfam" id="PF01155">
    <property type="entry name" value="HypA"/>
    <property type="match status" value="1"/>
</dbReference>
<dbReference type="PANTHER" id="PTHR34535">
    <property type="entry name" value="HYDROGENASE MATURATION FACTOR HYPA"/>
    <property type="match status" value="1"/>
</dbReference>